<dbReference type="EMBL" id="CAQQ02182652">
    <property type="status" value="NOT_ANNOTATED_CDS"/>
    <property type="molecule type" value="Genomic_DNA"/>
</dbReference>
<dbReference type="AlphaFoldDB" id="T1GZG4"/>
<dbReference type="EMBL" id="CAQQ02182653">
    <property type="status" value="NOT_ANNOTATED_CDS"/>
    <property type="molecule type" value="Genomic_DNA"/>
</dbReference>
<proteinExistence type="predicted"/>
<accession>T1GZG4</accession>
<dbReference type="HOGENOM" id="CLU_2429595_0_0_1"/>
<dbReference type="EnsemblMetazoa" id="MESCA009264-RA">
    <property type="protein sequence ID" value="MESCA009264-PA"/>
    <property type="gene ID" value="MESCA009264"/>
</dbReference>
<reference evidence="1" key="2">
    <citation type="submission" date="2015-06" db="UniProtKB">
        <authorList>
            <consortium name="EnsemblMetazoa"/>
        </authorList>
    </citation>
    <scope>IDENTIFICATION</scope>
</reference>
<protein>
    <submittedName>
        <fullName evidence="1">Uncharacterized protein</fullName>
    </submittedName>
</protein>
<evidence type="ECO:0000313" key="2">
    <source>
        <dbReference type="Proteomes" id="UP000015102"/>
    </source>
</evidence>
<sequence>MDTWVYSGRSSDLSQGWPLHVLYMMLEMLKSQTHSFIQPYNGIQDKIPFLMIPVKNLGAKFILQILAIFDSRTDTSLLNDKVVDHLGINGL</sequence>
<name>T1GZG4_MEGSC</name>
<evidence type="ECO:0000313" key="1">
    <source>
        <dbReference type="EnsemblMetazoa" id="MESCA009264-PA"/>
    </source>
</evidence>
<dbReference type="Proteomes" id="UP000015102">
    <property type="component" value="Unassembled WGS sequence"/>
</dbReference>
<organism evidence="1 2">
    <name type="scientific">Megaselia scalaris</name>
    <name type="common">Humpbacked fly</name>
    <name type="synonym">Phora scalaris</name>
    <dbReference type="NCBI Taxonomy" id="36166"/>
    <lineage>
        <taxon>Eukaryota</taxon>
        <taxon>Metazoa</taxon>
        <taxon>Ecdysozoa</taxon>
        <taxon>Arthropoda</taxon>
        <taxon>Hexapoda</taxon>
        <taxon>Insecta</taxon>
        <taxon>Pterygota</taxon>
        <taxon>Neoptera</taxon>
        <taxon>Endopterygota</taxon>
        <taxon>Diptera</taxon>
        <taxon>Brachycera</taxon>
        <taxon>Muscomorpha</taxon>
        <taxon>Platypezoidea</taxon>
        <taxon>Phoridae</taxon>
        <taxon>Megaseliini</taxon>
        <taxon>Megaselia</taxon>
    </lineage>
</organism>
<reference evidence="2" key="1">
    <citation type="submission" date="2013-02" db="EMBL/GenBank/DDBJ databases">
        <authorList>
            <person name="Hughes D."/>
        </authorList>
    </citation>
    <scope>NUCLEOTIDE SEQUENCE</scope>
    <source>
        <strain>Durham</strain>
        <strain evidence="2">NC isolate 2 -- Noor lab</strain>
    </source>
</reference>
<keyword evidence="2" id="KW-1185">Reference proteome</keyword>